<accession>A0A392VRA6</accession>
<dbReference type="EMBL" id="LXQA011231943">
    <property type="protein sequence ID" value="MCI89982.1"/>
    <property type="molecule type" value="Genomic_DNA"/>
</dbReference>
<name>A0A392VRA6_9FABA</name>
<feature type="non-terminal residue" evidence="1">
    <location>
        <position position="1"/>
    </location>
</feature>
<comment type="caution">
    <text evidence="1">The sequence shown here is derived from an EMBL/GenBank/DDBJ whole genome shotgun (WGS) entry which is preliminary data.</text>
</comment>
<evidence type="ECO:0000313" key="2">
    <source>
        <dbReference type="Proteomes" id="UP000265520"/>
    </source>
</evidence>
<proteinExistence type="predicted"/>
<sequence>LRVPKTDKSQPSVNPVNSTCARLGRCQVGRSWQRTNVFPKFKIELGAAPSAAARLKTWPPLKWS</sequence>
<organism evidence="1 2">
    <name type="scientific">Trifolium medium</name>
    <dbReference type="NCBI Taxonomy" id="97028"/>
    <lineage>
        <taxon>Eukaryota</taxon>
        <taxon>Viridiplantae</taxon>
        <taxon>Streptophyta</taxon>
        <taxon>Embryophyta</taxon>
        <taxon>Tracheophyta</taxon>
        <taxon>Spermatophyta</taxon>
        <taxon>Magnoliopsida</taxon>
        <taxon>eudicotyledons</taxon>
        <taxon>Gunneridae</taxon>
        <taxon>Pentapetalae</taxon>
        <taxon>rosids</taxon>
        <taxon>fabids</taxon>
        <taxon>Fabales</taxon>
        <taxon>Fabaceae</taxon>
        <taxon>Papilionoideae</taxon>
        <taxon>50 kb inversion clade</taxon>
        <taxon>NPAAA clade</taxon>
        <taxon>Hologalegina</taxon>
        <taxon>IRL clade</taxon>
        <taxon>Trifolieae</taxon>
        <taxon>Trifolium</taxon>
    </lineage>
</organism>
<evidence type="ECO:0000313" key="1">
    <source>
        <dbReference type="EMBL" id="MCI89982.1"/>
    </source>
</evidence>
<reference evidence="1 2" key="1">
    <citation type="journal article" date="2018" name="Front. Plant Sci.">
        <title>Red Clover (Trifolium pratense) and Zigzag Clover (T. medium) - A Picture of Genomic Similarities and Differences.</title>
        <authorList>
            <person name="Dluhosova J."/>
            <person name="Istvanek J."/>
            <person name="Nedelnik J."/>
            <person name="Repkova J."/>
        </authorList>
    </citation>
    <scope>NUCLEOTIDE SEQUENCE [LARGE SCALE GENOMIC DNA]</scope>
    <source>
        <strain evidence="2">cv. 10/8</strain>
        <tissue evidence="1">Leaf</tissue>
    </source>
</reference>
<protein>
    <submittedName>
        <fullName evidence="1">Uncharacterized protein</fullName>
    </submittedName>
</protein>
<dbReference type="AlphaFoldDB" id="A0A392VRA6"/>
<keyword evidence="2" id="KW-1185">Reference proteome</keyword>
<dbReference type="Proteomes" id="UP000265520">
    <property type="component" value="Unassembled WGS sequence"/>
</dbReference>